<sequence length="119" mass="11972">MGYPVGPPARRPVSGLDLAASIVALLLTVLLGLAAAVFGVFLLAFLDHCPPETCSAEGAFTAVATALAVAAVIGASGLMVTIVQLTRRRPAWPFAVATLLLCVVTFFLGGMGYGAAVGA</sequence>
<keyword evidence="1" id="KW-0472">Membrane</keyword>
<name>A0A7I9VTW9_MYCAG</name>
<feature type="transmembrane region" description="Helical" evidence="1">
    <location>
        <begin position="18"/>
        <end position="46"/>
    </location>
</feature>
<dbReference type="Proteomes" id="UP000465302">
    <property type="component" value="Unassembled WGS sequence"/>
</dbReference>
<protein>
    <submittedName>
        <fullName evidence="2">Uncharacterized protein</fullName>
    </submittedName>
</protein>
<organism evidence="2 3">
    <name type="scientific">Mycolicibacterium agri</name>
    <name type="common">Mycobacterium agri</name>
    <dbReference type="NCBI Taxonomy" id="36811"/>
    <lineage>
        <taxon>Bacteria</taxon>
        <taxon>Bacillati</taxon>
        <taxon>Actinomycetota</taxon>
        <taxon>Actinomycetes</taxon>
        <taxon>Mycobacteriales</taxon>
        <taxon>Mycobacteriaceae</taxon>
        <taxon>Mycolicibacterium</taxon>
    </lineage>
</organism>
<proteinExistence type="predicted"/>
<feature type="transmembrane region" description="Helical" evidence="1">
    <location>
        <begin position="94"/>
        <end position="116"/>
    </location>
</feature>
<feature type="transmembrane region" description="Helical" evidence="1">
    <location>
        <begin position="58"/>
        <end position="82"/>
    </location>
</feature>
<evidence type="ECO:0000256" key="1">
    <source>
        <dbReference type="SAM" id="Phobius"/>
    </source>
</evidence>
<dbReference type="AlphaFoldDB" id="A0A7I9VTW9"/>
<accession>A0A7I9VTW9</accession>
<gene>
    <name evidence="2" type="ORF">MAGR_01280</name>
</gene>
<dbReference type="EMBL" id="BLKS01000001">
    <property type="protein sequence ID" value="GFG48687.1"/>
    <property type="molecule type" value="Genomic_DNA"/>
</dbReference>
<keyword evidence="1" id="KW-0812">Transmembrane</keyword>
<dbReference type="RefSeq" id="WP_234816173.1">
    <property type="nucleotide sequence ID" value="NZ_BLKS01000001.1"/>
</dbReference>
<evidence type="ECO:0000313" key="3">
    <source>
        <dbReference type="Proteomes" id="UP000465302"/>
    </source>
</evidence>
<comment type="caution">
    <text evidence="2">The sequence shown here is derived from an EMBL/GenBank/DDBJ whole genome shotgun (WGS) entry which is preliminary data.</text>
</comment>
<evidence type="ECO:0000313" key="2">
    <source>
        <dbReference type="EMBL" id="GFG48687.1"/>
    </source>
</evidence>
<reference evidence="2 3" key="1">
    <citation type="journal article" date="2019" name="Emerg. Microbes Infect.">
        <title>Comprehensive subspecies identification of 175 nontuberculous mycobacteria species based on 7547 genomic profiles.</title>
        <authorList>
            <person name="Matsumoto Y."/>
            <person name="Kinjo T."/>
            <person name="Motooka D."/>
            <person name="Nabeya D."/>
            <person name="Jung N."/>
            <person name="Uechi K."/>
            <person name="Horii T."/>
            <person name="Iida T."/>
            <person name="Fujita J."/>
            <person name="Nakamura S."/>
        </authorList>
    </citation>
    <scope>NUCLEOTIDE SEQUENCE [LARGE SCALE GENOMIC DNA]</scope>
    <source>
        <strain evidence="2 3">JCM 6377</strain>
    </source>
</reference>
<keyword evidence="1" id="KW-1133">Transmembrane helix</keyword>